<feature type="signal peptide" evidence="1">
    <location>
        <begin position="1"/>
        <end position="23"/>
    </location>
</feature>
<dbReference type="RefSeq" id="WP_077388873.1">
    <property type="nucleotide sequence ID" value="NZ_CP019645.1"/>
</dbReference>
<feature type="chain" id="PRO_5012975872" evidence="1">
    <location>
        <begin position="24"/>
        <end position="181"/>
    </location>
</feature>
<keyword evidence="1" id="KW-0732">Signal</keyword>
<evidence type="ECO:0000313" key="2">
    <source>
        <dbReference type="EMBL" id="AQQ59946.1"/>
    </source>
</evidence>
<sequence>MKMTKCVKAAVLASVLAAGSAQALPFISPEAGGIVGTSFDSAKSGKFDGDTNITYGAYARLWLKPGSFRIAPFVKWENITGITQNNAVNTIINGGDRNNNLQYGAVLGLEFFYLTPYVGVAYSQFTDATISNTWALNYGLKFKIPILPLAIGIDASWQKPKVLNSVELDMHRIGVTLGLHF</sequence>
<gene>
    <name evidence="2" type="ORF">XJ32_07445</name>
</gene>
<reference evidence="2 3" key="1">
    <citation type="submission" date="2017-02" db="EMBL/GenBank/DDBJ databases">
        <title>Whole genome sequencing of Helicobacter bilis strain AAQJH.</title>
        <authorList>
            <person name="Conlan S."/>
            <person name="Thomas P.J."/>
            <person name="Mullikin J."/>
            <person name="Palmore T.N."/>
            <person name="Frank K.M."/>
            <person name="Segre J.A."/>
        </authorList>
    </citation>
    <scope>NUCLEOTIDE SEQUENCE [LARGE SCALE GENOMIC DNA]</scope>
    <source>
        <strain evidence="2 3">AAQJH</strain>
    </source>
</reference>
<evidence type="ECO:0000256" key="1">
    <source>
        <dbReference type="SAM" id="SignalP"/>
    </source>
</evidence>
<organism evidence="2 3">
    <name type="scientific">Helicobacter bilis</name>
    <dbReference type="NCBI Taxonomy" id="37372"/>
    <lineage>
        <taxon>Bacteria</taxon>
        <taxon>Pseudomonadati</taxon>
        <taxon>Campylobacterota</taxon>
        <taxon>Epsilonproteobacteria</taxon>
        <taxon>Campylobacterales</taxon>
        <taxon>Helicobacteraceae</taxon>
        <taxon>Helicobacter</taxon>
    </lineage>
</organism>
<dbReference type="AlphaFoldDB" id="A0A1Q2LHJ9"/>
<accession>A0A1Q2LHJ9</accession>
<dbReference type="EMBL" id="CP019645">
    <property type="protein sequence ID" value="AQQ59946.1"/>
    <property type="molecule type" value="Genomic_DNA"/>
</dbReference>
<dbReference type="Proteomes" id="UP000188298">
    <property type="component" value="Chromosome"/>
</dbReference>
<dbReference type="KEGG" id="hbl:XJ32_07445"/>
<evidence type="ECO:0000313" key="3">
    <source>
        <dbReference type="Proteomes" id="UP000188298"/>
    </source>
</evidence>
<proteinExistence type="predicted"/>
<name>A0A1Q2LHJ9_9HELI</name>
<protein>
    <submittedName>
        <fullName evidence="2">Uncharacterized protein</fullName>
    </submittedName>
</protein>